<evidence type="ECO:0000313" key="4">
    <source>
        <dbReference type="EMBL" id="MBD9360581.1"/>
    </source>
</evidence>
<dbReference type="SMART" id="SM00471">
    <property type="entry name" value="HDc"/>
    <property type="match status" value="1"/>
</dbReference>
<name>A0ABR9DCR7_9GAMM</name>
<dbReference type="CDD" id="cd00077">
    <property type="entry name" value="HDc"/>
    <property type="match status" value="1"/>
</dbReference>
<dbReference type="InterPro" id="IPR001789">
    <property type="entry name" value="Sig_transdc_resp-reg_receiver"/>
</dbReference>
<dbReference type="Pfam" id="PF00072">
    <property type="entry name" value="Response_reg"/>
    <property type="match status" value="1"/>
</dbReference>
<feature type="domain" description="HD-GYP" evidence="3">
    <location>
        <begin position="128"/>
        <end position="325"/>
    </location>
</feature>
<dbReference type="CDD" id="cd19920">
    <property type="entry name" value="REC_PA4781-like"/>
    <property type="match status" value="1"/>
</dbReference>
<accession>A0ABR9DCR7</accession>
<dbReference type="Pfam" id="PF13487">
    <property type="entry name" value="HD_5"/>
    <property type="match status" value="1"/>
</dbReference>
<dbReference type="InterPro" id="IPR037522">
    <property type="entry name" value="HD_GYP_dom"/>
</dbReference>
<dbReference type="PROSITE" id="PS51832">
    <property type="entry name" value="HD_GYP"/>
    <property type="match status" value="1"/>
</dbReference>
<evidence type="ECO:0000313" key="5">
    <source>
        <dbReference type="Proteomes" id="UP000641152"/>
    </source>
</evidence>
<feature type="domain" description="Response regulatory" evidence="2">
    <location>
        <begin position="5"/>
        <end position="120"/>
    </location>
</feature>
<dbReference type="PANTHER" id="PTHR45228:SF5">
    <property type="entry name" value="CYCLIC DI-GMP PHOSPHODIESTERASE VC_1348-RELATED"/>
    <property type="match status" value="1"/>
</dbReference>
<keyword evidence="1" id="KW-0597">Phosphoprotein</keyword>
<comment type="caution">
    <text evidence="4">The sequence shown here is derived from an EMBL/GenBank/DDBJ whole genome shotgun (WGS) entry which is preliminary data.</text>
</comment>
<dbReference type="SUPFAM" id="SSF52172">
    <property type="entry name" value="CheY-like"/>
    <property type="match status" value="1"/>
</dbReference>
<dbReference type="InterPro" id="IPR052020">
    <property type="entry name" value="Cyclic_di-GMP/3'3'-cGAMP_PDE"/>
</dbReference>
<evidence type="ECO:0000259" key="2">
    <source>
        <dbReference type="PROSITE" id="PS50110"/>
    </source>
</evidence>
<dbReference type="RefSeq" id="WP_192393310.1">
    <property type="nucleotide sequence ID" value="NZ_CAJHIU010000001.1"/>
</dbReference>
<sequence>MPNGPILIVDDEPQNLRVLEQILSGKYKLVFARNGQEALAATRKFRPALILLDIQLPDMDGYTVCRQLKADPLTESIPVIFITSLADADDEVTGFEAGAVDYIVKPVSSPTVRARVQTHLSLVRAIHLEKSHRDAIYMLGEAGHYNDNDTGVHIWRMADYAGALAHALGWGEEQCRLIELAAPMHDTGKIGIPNAILKKSGALDTADWVIMKTHPRIGYDILSKSDAPVFKMAAEIALHHHEHWDGSGYPDGLAGELIPESARIAALVDVFDALTMKRPYKEAWPNEQAIATIRAESGSHFQPAMIEAFIAVLPEILAIQAKWSECEAASRA</sequence>
<dbReference type="Gene3D" id="3.40.50.2300">
    <property type="match status" value="1"/>
</dbReference>
<dbReference type="InterPro" id="IPR003607">
    <property type="entry name" value="HD/PDEase_dom"/>
</dbReference>
<organism evidence="4 5">
    <name type="scientific">Methylomonas fluvii</name>
    <dbReference type="NCBI Taxonomy" id="1854564"/>
    <lineage>
        <taxon>Bacteria</taxon>
        <taxon>Pseudomonadati</taxon>
        <taxon>Pseudomonadota</taxon>
        <taxon>Gammaproteobacteria</taxon>
        <taxon>Methylococcales</taxon>
        <taxon>Methylococcaceae</taxon>
        <taxon>Methylomonas</taxon>
    </lineage>
</organism>
<reference evidence="4 5" key="1">
    <citation type="submission" date="2020-09" db="EMBL/GenBank/DDBJ databases">
        <title>Methylomonas albis sp. nov. and Methylomonas fluvii sp. nov.: Two cold-adapted methanotrophs from the River Elbe and an amended description of Methylovulum psychrotolerans strain Eb1.</title>
        <authorList>
            <person name="Bussmann I.K."/>
            <person name="Klings K.-W."/>
            <person name="Warnstedt J."/>
            <person name="Hoppert M."/>
            <person name="Saborowski A."/>
            <person name="Horn F."/>
            <person name="Liebner S."/>
        </authorList>
    </citation>
    <scope>NUCLEOTIDE SEQUENCE [LARGE SCALE GENOMIC DNA]</scope>
    <source>
        <strain evidence="4 5">EbB</strain>
    </source>
</reference>
<feature type="modified residue" description="4-aspartylphosphate" evidence="1">
    <location>
        <position position="53"/>
    </location>
</feature>
<protein>
    <submittedName>
        <fullName evidence="4">Response regulator</fullName>
    </submittedName>
</protein>
<evidence type="ECO:0000259" key="3">
    <source>
        <dbReference type="PROSITE" id="PS51832"/>
    </source>
</evidence>
<proteinExistence type="predicted"/>
<keyword evidence="5" id="KW-1185">Reference proteome</keyword>
<gene>
    <name evidence="4" type="ORF">EBB_08540</name>
</gene>
<dbReference type="Gene3D" id="1.10.3210.10">
    <property type="entry name" value="Hypothetical protein af1432"/>
    <property type="match status" value="1"/>
</dbReference>
<dbReference type="EMBL" id="JACXST010000001">
    <property type="protein sequence ID" value="MBD9360581.1"/>
    <property type="molecule type" value="Genomic_DNA"/>
</dbReference>
<dbReference type="SUPFAM" id="SSF109604">
    <property type="entry name" value="HD-domain/PDEase-like"/>
    <property type="match status" value="1"/>
</dbReference>
<dbReference type="PANTHER" id="PTHR45228">
    <property type="entry name" value="CYCLIC DI-GMP PHOSPHODIESTERASE TM_0186-RELATED"/>
    <property type="match status" value="1"/>
</dbReference>
<dbReference type="Proteomes" id="UP000641152">
    <property type="component" value="Unassembled WGS sequence"/>
</dbReference>
<dbReference type="InterPro" id="IPR011006">
    <property type="entry name" value="CheY-like_superfamily"/>
</dbReference>
<evidence type="ECO:0000256" key="1">
    <source>
        <dbReference type="PROSITE-ProRule" id="PRU00169"/>
    </source>
</evidence>
<dbReference type="SMART" id="SM00448">
    <property type="entry name" value="REC"/>
    <property type="match status" value="1"/>
</dbReference>
<dbReference type="PROSITE" id="PS50110">
    <property type="entry name" value="RESPONSE_REGULATORY"/>
    <property type="match status" value="1"/>
</dbReference>